<protein>
    <recommendedName>
        <fullName evidence="1">Rab-GAP TBC domain-containing protein</fullName>
    </recommendedName>
</protein>
<organism evidence="2 3">
    <name type="scientific">Paramecium primaurelia</name>
    <dbReference type="NCBI Taxonomy" id="5886"/>
    <lineage>
        <taxon>Eukaryota</taxon>
        <taxon>Sar</taxon>
        <taxon>Alveolata</taxon>
        <taxon>Ciliophora</taxon>
        <taxon>Intramacronucleata</taxon>
        <taxon>Oligohymenophorea</taxon>
        <taxon>Peniculida</taxon>
        <taxon>Parameciidae</taxon>
        <taxon>Paramecium</taxon>
    </lineage>
</organism>
<gene>
    <name evidence="2" type="ORF">PPRIM_AZ9-3.1.T0750030</name>
</gene>
<dbReference type="PANTHER" id="PTHR22957">
    <property type="entry name" value="TBC1 DOMAIN FAMILY MEMBER GTPASE-ACTIVATING PROTEIN"/>
    <property type="match status" value="1"/>
</dbReference>
<evidence type="ECO:0000313" key="3">
    <source>
        <dbReference type="Proteomes" id="UP000688137"/>
    </source>
</evidence>
<feature type="domain" description="Rab-GAP TBC" evidence="1">
    <location>
        <begin position="1"/>
        <end position="269"/>
    </location>
</feature>
<dbReference type="GO" id="GO:0005096">
    <property type="term" value="F:GTPase activator activity"/>
    <property type="evidence" value="ECO:0007669"/>
    <property type="project" value="TreeGrafter"/>
</dbReference>
<dbReference type="AlphaFoldDB" id="A0A8S1N9N9"/>
<proteinExistence type="predicted"/>
<dbReference type="InterPro" id="IPR000195">
    <property type="entry name" value="Rab-GAP-TBC_dom"/>
</dbReference>
<dbReference type="PROSITE" id="PS50086">
    <property type="entry name" value="TBC_RABGAP"/>
    <property type="match status" value="1"/>
</dbReference>
<dbReference type="SMART" id="SM00164">
    <property type="entry name" value="TBC"/>
    <property type="match status" value="1"/>
</dbReference>
<accession>A0A8S1N9N9</accession>
<reference evidence="2" key="1">
    <citation type="submission" date="2021-01" db="EMBL/GenBank/DDBJ databases">
        <authorList>
            <consortium name="Genoscope - CEA"/>
            <person name="William W."/>
        </authorList>
    </citation>
    <scope>NUCLEOTIDE SEQUENCE</scope>
</reference>
<name>A0A8S1N9N9_PARPR</name>
<dbReference type="Proteomes" id="UP000688137">
    <property type="component" value="Unassembled WGS sequence"/>
</dbReference>
<dbReference type="OMA" id="WIITCMT"/>
<dbReference type="Pfam" id="PF00566">
    <property type="entry name" value="RabGAP-TBC"/>
    <property type="match status" value="1"/>
</dbReference>
<comment type="caution">
    <text evidence="2">The sequence shown here is derived from an EMBL/GenBank/DDBJ whole genome shotgun (WGS) entry which is preliminary data.</text>
</comment>
<dbReference type="PANTHER" id="PTHR22957:SF661">
    <property type="entry name" value="GH16847P"/>
    <property type="match status" value="1"/>
</dbReference>
<sequence length="316" mass="38066">MQQYSPRAIIWMTYLNYLPQDQAQQLSFLKKQQQLYNSYLDEFIQTEHLEIFNILNNIDSDQNSLSFSEFLNIKTQVINSSMDYNEYIQNEHLYELIEKDVPRTLPNQSILKEQTNAKFSYYFFTDQYKRRKLQSNTFPTHSDILIRILYIYGKLNPAIKYMQGMSDLLAPLYLIIKNEADTFFCFTKIMAQLKDAYISTLDFTNTGIRGLLLKFEKQFQQKEPKLYNYLHNLGIHPYMYGYRWIITCMTREFYLDQIYQIWDLMLHDRNMHDFIIKFAIAILKYLKPQLIQADFKLAFDILIYSEKDVNQILNFM</sequence>
<keyword evidence="3" id="KW-1185">Reference proteome</keyword>
<dbReference type="EMBL" id="CAJJDM010000078">
    <property type="protein sequence ID" value="CAD8085735.1"/>
    <property type="molecule type" value="Genomic_DNA"/>
</dbReference>
<evidence type="ECO:0000259" key="1">
    <source>
        <dbReference type="PROSITE" id="PS50086"/>
    </source>
</evidence>
<evidence type="ECO:0000313" key="2">
    <source>
        <dbReference type="EMBL" id="CAD8085735.1"/>
    </source>
</evidence>